<dbReference type="RefSeq" id="WP_184787222.1">
    <property type="nucleotide sequence ID" value="NZ_BONT01000045.1"/>
</dbReference>
<feature type="transmembrane region" description="Helical" evidence="1">
    <location>
        <begin position="21"/>
        <end position="46"/>
    </location>
</feature>
<feature type="transmembrane region" description="Helical" evidence="1">
    <location>
        <begin position="106"/>
        <end position="128"/>
    </location>
</feature>
<gene>
    <name evidence="2" type="ORF">HNR73_002211</name>
</gene>
<comment type="caution">
    <text evidence="2">The sequence shown here is derived from an EMBL/GenBank/DDBJ whole genome shotgun (WGS) entry which is preliminary data.</text>
</comment>
<keyword evidence="1" id="KW-1133">Transmembrane helix</keyword>
<keyword evidence="1" id="KW-0472">Membrane</keyword>
<evidence type="ECO:0008006" key="4">
    <source>
        <dbReference type="Google" id="ProtNLM"/>
    </source>
</evidence>
<dbReference type="Proteomes" id="UP000548476">
    <property type="component" value="Unassembled WGS sequence"/>
</dbReference>
<proteinExistence type="predicted"/>
<protein>
    <recommendedName>
        <fullName evidence="4">DUF624 domain-containing protein</fullName>
    </recommendedName>
</protein>
<keyword evidence="1" id="KW-0812">Transmembrane</keyword>
<name>A0A841FAS1_9ACTN</name>
<evidence type="ECO:0000313" key="3">
    <source>
        <dbReference type="Proteomes" id="UP000548476"/>
    </source>
</evidence>
<sequence length="211" mass="20845">MDAAAPPRADWREHLRDAADLALVGIAVTVCALPVVTAGSALATAGAAIRHRREHGTYPALGWFVRAFARGVPAGAVAVAVFLAVEALLFVNLRVAGSGALPGGKAVAAVTAGIAVAFAGLALLTVAVHDGRWRDAIRASARIATTAWWTVPAAVAAAGVATAIGTLVPATAVLLPGFVVFAGQAVAGRASTSVPARRSPAATVHGGGSAG</sequence>
<feature type="transmembrane region" description="Helical" evidence="1">
    <location>
        <begin position="67"/>
        <end position="91"/>
    </location>
</feature>
<feature type="transmembrane region" description="Helical" evidence="1">
    <location>
        <begin position="140"/>
        <end position="161"/>
    </location>
</feature>
<keyword evidence="3" id="KW-1185">Reference proteome</keyword>
<reference evidence="2 3" key="1">
    <citation type="submission" date="2020-08" db="EMBL/GenBank/DDBJ databases">
        <title>Genomic Encyclopedia of Type Strains, Phase IV (KMG-IV): sequencing the most valuable type-strain genomes for metagenomic binning, comparative biology and taxonomic classification.</title>
        <authorList>
            <person name="Goeker M."/>
        </authorList>
    </citation>
    <scope>NUCLEOTIDE SEQUENCE [LARGE SCALE GENOMIC DNA]</scope>
    <source>
        <strain evidence="2 3">YIM 65646</strain>
    </source>
</reference>
<accession>A0A841FAS1</accession>
<evidence type="ECO:0000256" key="1">
    <source>
        <dbReference type="SAM" id="Phobius"/>
    </source>
</evidence>
<dbReference type="AlphaFoldDB" id="A0A841FAS1"/>
<dbReference type="EMBL" id="JACHGT010000004">
    <property type="protein sequence ID" value="MBB6034361.1"/>
    <property type="molecule type" value="Genomic_DNA"/>
</dbReference>
<organism evidence="2 3">
    <name type="scientific">Phytomonospora endophytica</name>
    <dbReference type="NCBI Taxonomy" id="714109"/>
    <lineage>
        <taxon>Bacteria</taxon>
        <taxon>Bacillati</taxon>
        <taxon>Actinomycetota</taxon>
        <taxon>Actinomycetes</taxon>
        <taxon>Micromonosporales</taxon>
        <taxon>Micromonosporaceae</taxon>
        <taxon>Phytomonospora</taxon>
    </lineage>
</organism>
<evidence type="ECO:0000313" key="2">
    <source>
        <dbReference type="EMBL" id="MBB6034361.1"/>
    </source>
</evidence>